<dbReference type="AlphaFoldDB" id="A0A4U8WN06"/>
<dbReference type="EMBL" id="LR215974">
    <property type="protein sequence ID" value="VFB03729.1"/>
    <property type="molecule type" value="Genomic_DNA"/>
</dbReference>
<name>A0A4U8WN06_9FLAO</name>
<dbReference type="Proteomes" id="UP000290013">
    <property type="component" value="Chromosome"/>
</dbReference>
<evidence type="ECO:0000313" key="2">
    <source>
        <dbReference type="Proteomes" id="UP000290013"/>
    </source>
</evidence>
<dbReference type="KEGG" id="ctai:NCTC12078_01745"/>
<evidence type="ECO:0000313" key="1">
    <source>
        <dbReference type="EMBL" id="VFB03729.1"/>
    </source>
</evidence>
<reference evidence="1 2" key="1">
    <citation type="submission" date="2019-02" db="EMBL/GenBank/DDBJ databases">
        <authorList>
            <consortium name="Pathogen Informatics"/>
        </authorList>
    </citation>
    <scope>NUCLEOTIDE SEQUENCE [LARGE SCALE GENOMIC DNA]</scope>
    <source>
        <strain evidence="1 2">3012STDY6944375</strain>
    </source>
</reference>
<gene>
    <name evidence="1" type="ORF">NCTC12078_01745</name>
</gene>
<sequence length="248" mass="29492">MIITRTIMLLLYLFAICAYSQIKLIITPQDQKCMSDCKIKITLKNVSKDDYIIPIDTSGLKAFDRNIFWLDFKHSKRVDKSLCVELLLKEKSSDTILEAVTRKKDIDLNTNHLDSLFSVIKKEKTIYEEKIHVWKSENNIKDIWKAEKNMYIIQNLLFLKSKKQFSYYVDFDTSFDLENNYSSEESYYIIQPQKKYDAIIKLTVPFDITSYLTKEQIKRYKKYKIFKGDIVAKPLRLLLENNKYHITE</sequence>
<accession>A0A4U8WN06</accession>
<protein>
    <submittedName>
        <fullName evidence="1">Uncharacterized protein</fullName>
    </submittedName>
</protein>
<organism evidence="1 2">
    <name type="scientific">Chryseobacterium taihuense</name>
    <dbReference type="NCBI Taxonomy" id="1141221"/>
    <lineage>
        <taxon>Bacteria</taxon>
        <taxon>Pseudomonadati</taxon>
        <taxon>Bacteroidota</taxon>
        <taxon>Flavobacteriia</taxon>
        <taxon>Flavobacteriales</taxon>
        <taxon>Weeksellaceae</taxon>
        <taxon>Chryseobacterium group</taxon>
        <taxon>Chryseobacterium</taxon>
    </lineage>
</organism>
<proteinExistence type="predicted"/>
<dbReference type="RefSeq" id="WP_130914221.1">
    <property type="nucleotide sequence ID" value="NZ_LR215974.1"/>
</dbReference>